<dbReference type="PANTHER" id="PTHR30518:SF2">
    <property type="entry name" value="ENDOLYTIC MUREIN TRANSGLYCOSYLASE"/>
    <property type="match status" value="1"/>
</dbReference>
<keyword evidence="4 7" id="KW-0472">Membrane</keyword>
<evidence type="ECO:0000256" key="1">
    <source>
        <dbReference type="ARBA" id="ARBA00022475"/>
    </source>
</evidence>
<dbReference type="Pfam" id="PF02618">
    <property type="entry name" value="YceG"/>
    <property type="match status" value="1"/>
</dbReference>
<evidence type="ECO:0000256" key="6">
    <source>
        <dbReference type="ARBA" id="ARBA00023316"/>
    </source>
</evidence>
<evidence type="ECO:0000313" key="8">
    <source>
        <dbReference type="EMBL" id="GGZ39928.1"/>
    </source>
</evidence>
<proteinExistence type="inferred from homology"/>
<comment type="function">
    <text evidence="7">Functions as a peptidoglycan terminase that cleaves nascent peptidoglycan strands endolytically to terminate their elongation.</text>
</comment>
<keyword evidence="6 7" id="KW-0961">Cell wall biogenesis/degradation</keyword>
<reference evidence="8" key="1">
    <citation type="journal article" date="2014" name="Int. J. Syst. Evol. Microbiol.">
        <title>Complete genome sequence of Corynebacterium casei LMG S-19264T (=DSM 44701T), isolated from a smear-ripened cheese.</title>
        <authorList>
            <consortium name="US DOE Joint Genome Institute (JGI-PGF)"/>
            <person name="Walter F."/>
            <person name="Albersmeier A."/>
            <person name="Kalinowski J."/>
            <person name="Ruckert C."/>
        </authorList>
    </citation>
    <scope>NUCLEOTIDE SEQUENCE</scope>
    <source>
        <strain evidence="8">KCTC 32296</strain>
    </source>
</reference>
<evidence type="ECO:0000256" key="4">
    <source>
        <dbReference type="ARBA" id="ARBA00023136"/>
    </source>
</evidence>
<evidence type="ECO:0000256" key="2">
    <source>
        <dbReference type="ARBA" id="ARBA00022692"/>
    </source>
</evidence>
<dbReference type="AlphaFoldDB" id="A0A918QCP4"/>
<dbReference type="RefSeq" id="WP_189487684.1">
    <property type="nucleotide sequence ID" value="NZ_BMZB01000004.1"/>
</dbReference>
<keyword evidence="2 7" id="KW-0812">Transmembrane</keyword>
<dbReference type="HAMAP" id="MF_02065">
    <property type="entry name" value="MltG"/>
    <property type="match status" value="1"/>
</dbReference>
<comment type="catalytic activity">
    <reaction evidence="7">
        <text>a peptidoglycan chain = a peptidoglycan chain with N-acetyl-1,6-anhydromuramyl-[peptide] at the reducing end + a peptidoglycan chain with N-acetylglucosamine at the non-reducing end.</text>
        <dbReference type="EC" id="4.2.2.29"/>
    </reaction>
</comment>
<evidence type="ECO:0000313" key="9">
    <source>
        <dbReference type="Proteomes" id="UP000662572"/>
    </source>
</evidence>
<keyword evidence="5 7" id="KW-0456">Lyase</keyword>
<dbReference type="InterPro" id="IPR003770">
    <property type="entry name" value="MLTG-like"/>
</dbReference>
<dbReference type="EC" id="4.2.2.29" evidence="7"/>
<keyword evidence="7" id="KW-0997">Cell inner membrane</keyword>
<dbReference type="NCBIfam" id="TIGR00247">
    <property type="entry name" value="endolytic transglycosylase MltG"/>
    <property type="match status" value="1"/>
</dbReference>
<dbReference type="GO" id="GO:0009252">
    <property type="term" value="P:peptidoglycan biosynthetic process"/>
    <property type="evidence" value="ECO:0007669"/>
    <property type="project" value="UniProtKB-UniRule"/>
</dbReference>
<dbReference type="GO" id="GO:0071555">
    <property type="term" value="P:cell wall organization"/>
    <property type="evidence" value="ECO:0007669"/>
    <property type="project" value="UniProtKB-KW"/>
</dbReference>
<keyword evidence="9" id="KW-1185">Reference proteome</keyword>
<dbReference type="Proteomes" id="UP000662572">
    <property type="component" value="Unassembled WGS sequence"/>
</dbReference>
<reference evidence="8" key="2">
    <citation type="submission" date="2020-09" db="EMBL/GenBank/DDBJ databases">
        <authorList>
            <person name="Sun Q."/>
            <person name="Kim S."/>
        </authorList>
    </citation>
    <scope>NUCLEOTIDE SEQUENCE</scope>
    <source>
        <strain evidence="8">KCTC 32296</strain>
    </source>
</reference>
<keyword evidence="3 7" id="KW-1133">Transmembrane helix</keyword>
<sequence length="352" mass="38142">MTKKGRPAKPRKAKRLIAPVAGLLSGLFLLFLAVLLGVYAQAFGPGPVARDNAEVTSVSLKQGMGVIAIAKTLKSAGVIRSETAFRLAAKVSGRDNAMRAGTYEFDSRQPLFSVLKQIQDGKVVQHFVTIPEGRTSAQAVRILMAVEALKGDVDIPPEGSVLPETYQYEPGETRQAVLDRMLDAGRKTLNDLWAKRKPGLPINTPEEALILASVVEKETGIAEERPRVAAVFVNRLRKGMRLESDPTVVYGVSKGEPLGRGLRRSELDTATPWNTYLISRLPITPIANPGKASIKAVLNPAQTNDIFFVADGTGGHVFAETYDQHLVNVANWRKIENQPRDSAVTALSSKAN</sequence>
<evidence type="ECO:0000256" key="3">
    <source>
        <dbReference type="ARBA" id="ARBA00022989"/>
    </source>
</evidence>
<accession>A0A918QCP4</accession>
<dbReference type="Gene3D" id="3.30.160.60">
    <property type="entry name" value="Classic Zinc Finger"/>
    <property type="match status" value="1"/>
</dbReference>
<name>A0A918QCP4_9CAUL</name>
<comment type="similarity">
    <text evidence="7">Belongs to the transglycosylase MltG family.</text>
</comment>
<dbReference type="Gene3D" id="3.30.1490.480">
    <property type="entry name" value="Endolytic murein transglycosylase"/>
    <property type="match status" value="1"/>
</dbReference>
<organism evidence="8 9">
    <name type="scientific">Asticcacaulis endophyticus</name>
    <dbReference type="NCBI Taxonomy" id="1395890"/>
    <lineage>
        <taxon>Bacteria</taxon>
        <taxon>Pseudomonadati</taxon>
        <taxon>Pseudomonadota</taxon>
        <taxon>Alphaproteobacteria</taxon>
        <taxon>Caulobacterales</taxon>
        <taxon>Caulobacteraceae</taxon>
        <taxon>Asticcacaulis</taxon>
    </lineage>
</organism>
<dbReference type="GO" id="GO:0008932">
    <property type="term" value="F:lytic endotransglycosylase activity"/>
    <property type="evidence" value="ECO:0007669"/>
    <property type="project" value="UniProtKB-UniRule"/>
</dbReference>
<gene>
    <name evidence="7" type="primary">mltG</name>
    <name evidence="8" type="ORF">GCM10011273_28240</name>
</gene>
<dbReference type="EMBL" id="BMZB01000004">
    <property type="protein sequence ID" value="GGZ39928.1"/>
    <property type="molecule type" value="Genomic_DNA"/>
</dbReference>
<dbReference type="PANTHER" id="PTHR30518">
    <property type="entry name" value="ENDOLYTIC MUREIN TRANSGLYCOSYLASE"/>
    <property type="match status" value="1"/>
</dbReference>
<comment type="caution">
    <text evidence="8">The sequence shown here is derived from an EMBL/GenBank/DDBJ whole genome shotgun (WGS) entry which is preliminary data.</text>
</comment>
<dbReference type="GO" id="GO:0005886">
    <property type="term" value="C:plasma membrane"/>
    <property type="evidence" value="ECO:0007669"/>
    <property type="project" value="UniProtKB-UniRule"/>
</dbReference>
<evidence type="ECO:0000256" key="5">
    <source>
        <dbReference type="ARBA" id="ARBA00023239"/>
    </source>
</evidence>
<dbReference type="CDD" id="cd08010">
    <property type="entry name" value="MltG_like"/>
    <property type="match status" value="1"/>
</dbReference>
<keyword evidence="1 7" id="KW-1003">Cell membrane</keyword>
<feature type="site" description="Important for catalytic activity" evidence="7">
    <location>
        <position position="218"/>
    </location>
</feature>
<protein>
    <recommendedName>
        <fullName evidence="7">Endolytic murein transglycosylase</fullName>
        <ecNumber evidence="7">4.2.2.29</ecNumber>
    </recommendedName>
    <alternativeName>
        <fullName evidence="7">Peptidoglycan lytic transglycosylase</fullName>
    </alternativeName>
    <alternativeName>
        <fullName evidence="7">Peptidoglycan polymerization terminase</fullName>
    </alternativeName>
</protein>
<evidence type="ECO:0000256" key="7">
    <source>
        <dbReference type="HAMAP-Rule" id="MF_02065"/>
    </source>
</evidence>